<dbReference type="PANTHER" id="PTHR40572:SF1">
    <property type="entry name" value="PROTEIN BAX"/>
    <property type="match status" value="1"/>
</dbReference>
<keyword evidence="1" id="KW-0472">Membrane</keyword>
<proteinExistence type="predicted"/>
<organism evidence="3 4">
    <name type="scientific">Bowmanella dokdonensis</name>
    <dbReference type="NCBI Taxonomy" id="751969"/>
    <lineage>
        <taxon>Bacteria</taxon>
        <taxon>Pseudomonadati</taxon>
        <taxon>Pseudomonadota</taxon>
        <taxon>Gammaproteobacteria</taxon>
        <taxon>Alteromonadales</taxon>
        <taxon>Alteromonadaceae</taxon>
        <taxon>Bowmanella</taxon>
    </lineage>
</organism>
<feature type="transmembrane region" description="Helical" evidence="1">
    <location>
        <begin position="9"/>
        <end position="27"/>
    </location>
</feature>
<comment type="caution">
    <text evidence="3">The sequence shown here is derived from an EMBL/GenBank/DDBJ whole genome shotgun (WGS) entry which is preliminary data.</text>
</comment>
<dbReference type="PANTHER" id="PTHR40572">
    <property type="entry name" value="PROTEIN BAX"/>
    <property type="match status" value="1"/>
</dbReference>
<protein>
    <submittedName>
        <fullName evidence="3">Glucosaminidase domain-containing protein</fullName>
    </submittedName>
</protein>
<dbReference type="InterPro" id="IPR002901">
    <property type="entry name" value="MGlyc_endo_b_GlcNAc-like_dom"/>
</dbReference>
<evidence type="ECO:0000256" key="1">
    <source>
        <dbReference type="SAM" id="Phobius"/>
    </source>
</evidence>
<feature type="domain" description="Mannosyl-glycoprotein endo-beta-N-acetylglucosamidase-like" evidence="2">
    <location>
        <begin position="123"/>
        <end position="256"/>
    </location>
</feature>
<evidence type="ECO:0000313" key="3">
    <source>
        <dbReference type="EMBL" id="MBN7824244.1"/>
    </source>
</evidence>
<dbReference type="Gene3D" id="1.10.530.10">
    <property type="match status" value="1"/>
</dbReference>
<keyword evidence="1" id="KW-1133">Transmembrane helix</keyword>
<keyword evidence="4" id="KW-1185">Reference proteome</keyword>
<dbReference type="GO" id="GO:0004040">
    <property type="term" value="F:amidase activity"/>
    <property type="evidence" value="ECO:0007669"/>
    <property type="project" value="InterPro"/>
</dbReference>
<dbReference type="InterPro" id="IPR053195">
    <property type="entry name" value="Bax-like"/>
</dbReference>
<dbReference type="EMBL" id="JAFKCV010000002">
    <property type="protein sequence ID" value="MBN7824244.1"/>
    <property type="molecule type" value="Genomic_DNA"/>
</dbReference>
<keyword evidence="1" id="KW-0812">Transmembrane</keyword>
<sequence>MRDKPLTQLLRLVWLVLVGAALIYPFIGEEEQTLIPMPDEISAEVPDFSTYESIEEKKQAFFEYLRPAVNYHNQLILQERNFVQAMRQKIIEGQKLGLIQKRRLDKLARIYKLDKAVNDLDSINRLLRRVDIVPTELVLVQAANESAWGTSRFAREGFNFFGMWCFRRGCGFVPRQREEDSSHEVARFKDLSHAVRAYLTNINSHYAYSELRGIRASLRRHQQPVSAEYLVDGLMSYSERGQDYIDELLHMIRTNRKYINS</sequence>
<reference evidence="3" key="1">
    <citation type="submission" date="2021-03" db="EMBL/GenBank/DDBJ databases">
        <title>novel species isolated from a fishpond in China.</title>
        <authorList>
            <person name="Lu H."/>
            <person name="Cai Z."/>
        </authorList>
    </citation>
    <scope>NUCLEOTIDE SEQUENCE</scope>
    <source>
        <strain evidence="3">JCM 30855</strain>
    </source>
</reference>
<accession>A0A939DKJ7</accession>
<dbReference type="AlphaFoldDB" id="A0A939DKJ7"/>
<evidence type="ECO:0000313" key="4">
    <source>
        <dbReference type="Proteomes" id="UP000664654"/>
    </source>
</evidence>
<gene>
    <name evidence="3" type="ORF">J0A66_03290</name>
</gene>
<name>A0A939DKJ7_9ALTE</name>
<dbReference type="Proteomes" id="UP000664654">
    <property type="component" value="Unassembled WGS sequence"/>
</dbReference>
<evidence type="ECO:0000259" key="2">
    <source>
        <dbReference type="Pfam" id="PF01832"/>
    </source>
</evidence>
<dbReference type="Pfam" id="PF01832">
    <property type="entry name" value="Glucosaminidase"/>
    <property type="match status" value="1"/>
</dbReference>